<evidence type="ECO:0000256" key="1">
    <source>
        <dbReference type="ARBA" id="ARBA00009108"/>
    </source>
</evidence>
<dbReference type="PANTHER" id="PTHR37313">
    <property type="entry name" value="UPF0749 PROTEIN RV1825"/>
    <property type="match status" value="1"/>
</dbReference>
<dbReference type="STRING" id="1408250.Q760_12975"/>
<evidence type="ECO:0000313" key="5">
    <source>
        <dbReference type="EMBL" id="KGM02491.1"/>
    </source>
</evidence>
<feature type="transmembrane region" description="Helical" evidence="4">
    <location>
        <begin position="57"/>
        <end position="77"/>
    </location>
</feature>
<protein>
    <recommendedName>
        <fullName evidence="7">DUF881 domain-containing protein</fullName>
    </recommendedName>
</protein>
<name>A0A0A0BB36_9CELL</name>
<dbReference type="InterPro" id="IPR010273">
    <property type="entry name" value="DUF881"/>
</dbReference>
<dbReference type="OrthoDB" id="3218134at2"/>
<evidence type="ECO:0000313" key="6">
    <source>
        <dbReference type="Proteomes" id="UP000029833"/>
    </source>
</evidence>
<proteinExistence type="inferred from homology"/>
<evidence type="ECO:0000256" key="4">
    <source>
        <dbReference type="SAM" id="Phobius"/>
    </source>
</evidence>
<dbReference type="Pfam" id="PF05949">
    <property type="entry name" value="DUF881"/>
    <property type="match status" value="1"/>
</dbReference>
<sequence length="317" mass="32874">MTSRHRPAPVPTVPRVADASMTLLNEVIRRPLDPGYAMVAERRRSQGDPPRSTPRRVVLLLTAVGLGLATTAATLALRAPEPSVLAARSLLEEQITERTAAVERLREENADRSREIAELQAAVLAAEDTELLERIAADSLVSGAVPVTGPGLRITIKDGPPRAPGDEALSRVQDQDLQILVNGLWAVGAEAIAVDGQRLTSTTAIRSAGSAILVDLVPLSGPYVVEAIGDTQKLHTGLARSSVGTYLSDLTVSWGIGVDISSQSELELPSAARPGLRSASVPLGVPLLGGATQGPVGTGTPTGTVTDEQQDPAGSGG</sequence>
<organism evidence="5 6">
    <name type="scientific">Cellulomonas cellasea DSM 20118</name>
    <dbReference type="NCBI Taxonomy" id="1408250"/>
    <lineage>
        <taxon>Bacteria</taxon>
        <taxon>Bacillati</taxon>
        <taxon>Actinomycetota</taxon>
        <taxon>Actinomycetes</taxon>
        <taxon>Micrococcales</taxon>
        <taxon>Cellulomonadaceae</taxon>
        <taxon>Cellulomonas</taxon>
    </lineage>
</organism>
<dbReference type="Gene3D" id="3.30.70.1880">
    <property type="entry name" value="Protein of unknown function DUF881"/>
    <property type="match status" value="1"/>
</dbReference>
<evidence type="ECO:0000256" key="2">
    <source>
        <dbReference type="SAM" id="Coils"/>
    </source>
</evidence>
<keyword evidence="2" id="KW-0175">Coiled coil</keyword>
<dbReference type="EMBL" id="AXNT01000045">
    <property type="protein sequence ID" value="KGM02491.1"/>
    <property type="molecule type" value="Genomic_DNA"/>
</dbReference>
<dbReference type="GO" id="GO:0005886">
    <property type="term" value="C:plasma membrane"/>
    <property type="evidence" value="ECO:0007669"/>
    <property type="project" value="TreeGrafter"/>
</dbReference>
<keyword evidence="4" id="KW-1133">Transmembrane helix</keyword>
<feature type="compositionally biased region" description="Low complexity" evidence="3">
    <location>
        <begin position="289"/>
        <end position="306"/>
    </location>
</feature>
<evidence type="ECO:0008006" key="7">
    <source>
        <dbReference type="Google" id="ProtNLM"/>
    </source>
</evidence>
<feature type="region of interest" description="Disordered" evidence="3">
    <location>
        <begin position="287"/>
        <end position="317"/>
    </location>
</feature>
<evidence type="ECO:0000256" key="3">
    <source>
        <dbReference type="SAM" id="MobiDB-lite"/>
    </source>
</evidence>
<dbReference type="AlphaFoldDB" id="A0A0A0BB36"/>
<keyword evidence="4" id="KW-0812">Transmembrane</keyword>
<dbReference type="PANTHER" id="PTHR37313:SF1">
    <property type="entry name" value="UPF0749 PROTEIN RV1823"/>
    <property type="match status" value="1"/>
</dbReference>
<comment type="similarity">
    <text evidence="1">Belongs to the UPF0749 family.</text>
</comment>
<accession>A0A0A0BB36</accession>
<keyword evidence="4" id="KW-0472">Membrane</keyword>
<reference evidence="5 6" key="1">
    <citation type="submission" date="2013-10" db="EMBL/GenBank/DDBJ databases">
        <authorList>
            <person name="Wang G."/>
            <person name="Zhuang W."/>
        </authorList>
    </citation>
    <scope>NUCLEOTIDE SEQUENCE [LARGE SCALE GENOMIC DNA]</scope>
    <source>
        <strain evidence="5 6">DSM 20118</strain>
    </source>
</reference>
<comment type="caution">
    <text evidence="5">The sequence shown here is derived from an EMBL/GenBank/DDBJ whole genome shotgun (WGS) entry which is preliminary data.</text>
</comment>
<feature type="coiled-coil region" evidence="2">
    <location>
        <begin position="88"/>
        <end position="122"/>
    </location>
</feature>
<gene>
    <name evidence="5" type="ORF">Q760_12975</name>
</gene>
<dbReference type="Proteomes" id="UP000029833">
    <property type="component" value="Unassembled WGS sequence"/>
</dbReference>
<keyword evidence="6" id="KW-1185">Reference proteome</keyword>